<protein>
    <submittedName>
        <fullName evidence="4">Predicted iron-regulated ABC-type transporter SufB</fullName>
    </submittedName>
</protein>
<dbReference type="InterPro" id="IPR000825">
    <property type="entry name" value="SUF_FeS_clus_asmbl_SufBD_core"/>
</dbReference>
<dbReference type="AlphaFoldDB" id="A0A376CPX5"/>
<feature type="domain" description="SUF system FeS cluster assembly SufBD core" evidence="2">
    <location>
        <begin position="218"/>
        <end position="452"/>
    </location>
</feature>
<feature type="domain" description="SUF system FeS cluster assembly SufBD N-terminal" evidence="3">
    <location>
        <begin position="149"/>
        <end position="215"/>
    </location>
</feature>
<dbReference type="NCBIfam" id="TIGR01980">
    <property type="entry name" value="sufB"/>
    <property type="match status" value="1"/>
</dbReference>
<name>A0A376CPX5_9CORY</name>
<dbReference type="InterPro" id="IPR055346">
    <property type="entry name" value="Fe-S_cluster_assembly_SufBD"/>
</dbReference>
<proteinExistence type="inferred from homology"/>
<evidence type="ECO:0000313" key="5">
    <source>
        <dbReference type="Proteomes" id="UP000254467"/>
    </source>
</evidence>
<sequence length="481" mass="53672">MTKANPAPGLETPMSDDEIIDSIGAYNYGWHDSDEAGASARRGLSEEVVRDISAKKEESEWMLNQRLKALDIFEKKPMPKWGADLSEIDFDNIKYYVRSTEGQAQTWEDLPEDIKNTYDKLGIPEAEKQRLVAGVAAQYESEVVYHQIREDLEEKGVIFLDTDTALKEHPELFKEYFGSVIPAGDNKFSALNTAVWSGGSFIYVPPGVHVDIPLQAYFRINTENMGQFERTLIIVDEDAYVHYVEGCTAPIYKSDSLHSAVVEIIVKKGGRCRYTTIQNWSNNVYNLVTKRAKAEEGATMEWVDGNIGSKVTMKYPAVWMTGPHAKGEVLSVAFAGEGQFQDTGAKMTHMAPHTSSNIVSKSVARGGGRAAYRGLIQVNANAHHSYSNVECDALLVDNISRSDTYPYNDIRNDHVTLGHEATVSQVSEEQLFYLMSRGIPEEEAMAMIVRGFVEPIAKELPMEYALELNRLIELQMEGSVG</sequence>
<evidence type="ECO:0000313" key="4">
    <source>
        <dbReference type="EMBL" id="STC70490.1"/>
    </source>
</evidence>
<dbReference type="STRING" id="35756.GCA_001044155_02532"/>
<dbReference type="Pfam" id="PF19295">
    <property type="entry name" value="SufBD_N"/>
    <property type="match status" value="1"/>
</dbReference>
<dbReference type="Pfam" id="PF01458">
    <property type="entry name" value="SUFBD_core"/>
    <property type="match status" value="1"/>
</dbReference>
<dbReference type="InterPro" id="IPR045595">
    <property type="entry name" value="SufBD_N"/>
</dbReference>
<accession>A0A376CPX5</accession>
<evidence type="ECO:0000256" key="1">
    <source>
        <dbReference type="ARBA" id="ARBA00043967"/>
    </source>
</evidence>
<dbReference type="SUPFAM" id="SSF101960">
    <property type="entry name" value="Stabilizer of iron transporter SufD"/>
    <property type="match status" value="1"/>
</dbReference>
<reference evidence="4 5" key="1">
    <citation type="submission" date="2018-06" db="EMBL/GenBank/DDBJ databases">
        <authorList>
            <consortium name="Pathogen Informatics"/>
            <person name="Doyle S."/>
        </authorList>
    </citation>
    <scope>NUCLEOTIDE SEQUENCE [LARGE SCALE GENOMIC DNA]</scope>
    <source>
        <strain evidence="4 5">NCTC11862</strain>
    </source>
</reference>
<organism evidence="4 5">
    <name type="scientific">Corynebacterium pilosum</name>
    <dbReference type="NCBI Taxonomy" id="35756"/>
    <lineage>
        <taxon>Bacteria</taxon>
        <taxon>Bacillati</taxon>
        <taxon>Actinomycetota</taxon>
        <taxon>Actinomycetes</taxon>
        <taxon>Mycobacteriales</taxon>
        <taxon>Corynebacteriaceae</taxon>
        <taxon>Corynebacterium</taxon>
    </lineage>
</organism>
<dbReference type="Proteomes" id="UP000254467">
    <property type="component" value="Unassembled WGS sequence"/>
</dbReference>
<dbReference type="PANTHER" id="PTHR30508:SF1">
    <property type="entry name" value="UPF0051 PROTEIN ABCI8, CHLOROPLASTIC-RELATED"/>
    <property type="match status" value="1"/>
</dbReference>
<dbReference type="PANTHER" id="PTHR30508">
    <property type="entry name" value="FES CLUSTER ASSEMBLY PROTEIN SUF"/>
    <property type="match status" value="1"/>
</dbReference>
<dbReference type="EMBL" id="UFXQ01000001">
    <property type="protein sequence ID" value="STC70490.1"/>
    <property type="molecule type" value="Genomic_DNA"/>
</dbReference>
<comment type="similarity">
    <text evidence="1">Belongs to the iron-sulfur cluster assembly SufBD family.</text>
</comment>
<dbReference type="GO" id="GO:0016226">
    <property type="term" value="P:iron-sulfur cluster assembly"/>
    <property type="evidence" value="ECO:0007669"/>
    <property type="project" value="InterPro"/>
</dbReference>
<gene>
    <name evidence="4" type="primary">SufB</name>
    <name evidence="4" type="ORF">NCTC11862_02309</name>
</gene>
<keyword evidence="5" id="KW-1185">Reference proteome</keyword>
<evidence type="ECO:0000259" key="2">
    <source>
        <dbReference type="Pfam" id="PF01458"/>
    </source>
</evidence>
<evidence type="ECO:0000259" key="3">
    <source>
        <dbReference type="Pfam" id="PF19295"/>
    </source>
</evidence>
<dbReference type="OrthoDB" id="9803529at2"/>
<dbReference type="InterPro" id="IPR010231">
    <property type="entry name" value="SUF_FeS_clus_asmbl_SufB"/>
</dbReference>
<dbReference type="InterPro" id="IPR037284">
    <property type="entry name" value="SUF_FeS_clus_asmbl_SufBD_sf"/>
</dbReference>